<dbReference type="OrthoDB" id="3199068at2759"/>
<evidence type="ECO:0000313" key="2">
    <source>
        <dbReference type="Proteomes" id="UP000092993"/>
    </source>
</evidence>
<reference evidence="1 2" key="1">
    <citation type="submission" date="2016-03" db="EMBL/GenBank/DDBJ databases">
        <title>Whole genome sequencing of Grifola frondosa 9006-11.</title>
        <authorList>
            <person name="Min B."/>
            <person name="Park H."/>
            <person name="Kim J.-G."/>
            <person name="Cho H."/>
            <person name="Oh Y.-L."/>
            <person name="Kong W.-S."/>
            <person name="Choi I.-G."/>
        </authorList>
    </citation>
    <scope>NUCLEOTIDE SEQUENCE [LARGE SCALE GENOMIC DNA]</scope>
    <source>
        <strain evidence="1 2">9006-11</strain>
    </source>
</reference>
<evidence type="ECO:0000313" key="1">
    <source>
        <dbReference type="EMBL" id="OBZ75090.1"/>
    </source>
</evidence>
<dbReference type="Gene3D" id="3.30.710.10">
    <property type="entry name" value="Potassium Channel Kv1.1, Chain A"/>
    <property type="match status" value="1"/>
</dbReference>
<protein>
    <recommendedName>
        <fullName evidence="3">BTB domain-containing protein</fullName>
    </recommendedName>
</protein>
<organism evidence="1 2">
    <name type="scientific">Grifola frondosa</name>
    <name type="common">Maitake</name>
    <name type="synonym">Polyporus frondosus</name>
    <dbReference type="NCBI Taxonomy" id="5627"/>
    <lineage>
        <taxon>Eukaryota</taxon>
        <taxon>Fungi</taxon>
        <taxon>Dikarya</taxon>
        <taxon>Basidiomycota</taxon>
        <taxon>Agaricomycotina</taxon>
        <taxon>Agaricomycetes</taxon>
        <taxon>Polyporales</taxon>
        <taxon>Grifolaceae</taxon>
        <taxon>Grifola</taxon>
    </lineage>
</organism>
<dbReference type="STRING" id="5627.A0A1C7MDX7"/>
<gene>
    <name evidence="1" type="ORF">A0H81_05020</name>
</gene>
<dbReference type="InterPro" id="IPR011333">
    <property type="entry name" value="SKP1/BTB/POZ_sf"/>
</dbReference>
<dbReference type="EMBL" id="LUGG01000004">
    <property type="protein sequence ID" value="OBZ75090.1"/>
    <property type="molecule type" value="Genomic_DNA"/>
</dbReference>
<keyword evidence="2" id="KW-1185">Reference proteome</keyword>
<dbReference type="Proteomes" id="UP000092993">
    <property type="component" value="Unassembled WGS sequence"/>
</dbReference>
<accession>A0A1C7MDX7</accession>
<sequence>MRGFGPFTAIRTPKYCAISTSEKFGRTAGVLWASYTTVSTVMECEYLPAPKRDDCFYDDPVIFLVENVLFRKPRRPFAQESEVFRNMFELPVPEGSVVDGSSDEHPLRLEGVSSADFRYFLKVLFPLPSTAPTHAVTTGGGRQDEWIAVLKLSTMWICDNVKKVAIEMLSGIVNNPVERIADAEKLGLEYVWKVAKVRESYGSRAAANAYGLGYPLSGKALPPLSVFDFTSTICSVFDIDRSGKPAPKISRRGAY</sequence>
<evidence type="ECO:0008006" key="3">
    <source>
        <dbReference type="Google" id="ProtNLM"/>
    </source>
</evidence>
<name>A0A1C7MDX7_GRIFR</name>
<comment type="caution">
    <text evidence="1">The sequence shown here is derived from an EMBL/GenBank/DDBJ whole genome shotgun (WGS) entry which is preliminary data.</text>
</comment>
<proteinExistence type="predicted"/>
<dbReference type="AlphaFoldDB" id="A0A1C7MDX7"/>